<dbReference type="Proteomes" id="UP000184204">
    <property type="component" value="Unassembled WGS sequence"/>
</dbReference>
<dbReference type="RefSeq" id="WP_066048758.1">
    <property type="nucleotide sequence ID" value="NZ_CP014223.1"/>
</dbReference>
<reference evidence="3" key="2">
    <citation type="submission" date="2016-01" db="EMBL/GenBank/DDBJ databases">
        <authorList>
            <person name="Poehlein A."/>
            <person name="Schlien K."/>
            <person name="Gottschalk G."/>
            <person name="Buckel W."/>
            <person name="Daniel R."/>
        </authorList>
    </citation>
    <scope>NUCLEOTIDE SEQUENCE [LARGE SCALE GENOMIC DNA]</scope>
    <source>
        <strain evidence="3">X2</strain>
    </source>
</reference>
<dbReference type="OrthoDB" id="9876777at2"/>
<dbReference type="EMBL" id="FQUA01000010">
    <property type="protein sequence ID" value="SHE89917.1"/>
    <property type="molecule type" value="Genomic_DNA"/>
</dbReference>
<keyword evidence="3" id="KW-1185">Reference proteome</keyword>
<organism evidence="2 4">
    <name type="scientific">Anaerotignum propionicum DSM 1682</name>
    <dbReference type="NCBI Taxonomy" id="991789"/>
    <lineage>
        <taxon>Bacteria</taxon>
        <taxon>Bacillati</taxon>
        <taxon>Bacillota</taxon>
        <taxon>Clostridia</taxon>
        <taxon>Lachnospirales</taxon>
        <taxon>Anaerotignaceae</taxon>
        <taxon>Anaerotignum</taxon>
    </lineage>
</organism>
<gene>
    <name evidence="1" type="ORF">CPRO_11020</name>
    <name evidence="2" type="ORF">SAMN02745151_02127</name>
</gene>
<dbReference type="EMBL" id="CP014223">
    <property type="protein sequence ID" value="AMJ40697.1"/>
    <property type="molecule type" value="Genomic_DNA"/>
</dbReference>
<reference evidence="4" key="4">
    <citation type="submission" date="2016-11" db="EMBL/GenBank/DDBJ databases">
        <authorList>
            <person name="Jaros S."/>
            <person name="Januszkiewicz K."/>
            <person name="Wedrychowicz H."/>
        </authorList>
    </citation>
    <scope>NUCLEOTIDE SEQUENCE [LARGE SCALE GENOMIC DNA]</scope>
    <source>
        <strain evidence="4">DSM 1682</strain>
    </source>
</reference>
<evidence type="ECO:0000313" key="2">
    <source>
        <dbReference type="EMBL" id="SHE89917.1"/>
    </source>
</evidence>
<protein>
    <submittedName>
        <fullName evidence="2">Uncharacterized protein</fullName>
    </submittedName>
</protein>
<dbReference type="AlphaFoldDB" id="A0A0X1U6X2"/>
<dbReference type="Proteomes" id="UP000068026">
    <property type="component" value="Chromosome"/>
</dbReference>
<evidence type="ECO:0000313" key="4">
    <source>
        <dbReference type="Proteomes" id="UP000184204"/>
    </source>
</evidence>
<dbReference type="KEGG" id="cpro:CPRO_11020"/>
<name>A0A0X1U6X2_ANAPI</name>
<reference evidence="1 3" key="1">
    <citation type="journal article" date="2016" name="Genome Announc.">
        <title>Complete Genome Sequence of the Amino Acid-Fermenting Clostridium propionicum X2 (DSM 1682).</title>
        <authorList>
            <person name="Poehlein A."/>
            <person name="Schlien K."/>
            <person name="Chowdhury N.P."/>
            <person name="Gottschalk G."/>
            <person name="Buckel W."/>
            <person name="Daniel R."/>
        </authorList>
    </citation>
    <scope>NUCLEOTIDE SEQUENCE [LARGE SCALE GENOMIC DNA]</scope>
    <source>
        <strain evidence="1 3">X2</strain>
    </source>
</reference>
<evidence type="ECO:0000313" key="1">
    <source>
        <dbReference type="EMBL" id="AMJ40697.1"/>
    </source>
</evidence>
<reference evidence="2" key="3">
    <citation type="submission" date="2016-11" db="EMBL/GenBank/DDBJ databases">
        <authorList>
            <person name="Varghese N."/>
            <person name="Submissions S."/>
        </authorList>
    </citation>
    <scope>NUCLEOTIDE SEQUENCE</scope>
    <source>
        <strain evidence="2">DSM 1682</strain>
    </source>
</reference>
<proteinExistence type="predicted"/>
<sequence>MMVLNELVGILRPLGYPVKPFGTTEIEDCIVYNFIPLTSDKIKEQNRLEVTVISKSMEKGLKILEDVKNLLITQGDEQLTDSILNVALNGGGSLENLETNTFHFKANFIVLSRYRRA</sequence>
<accession>A0A0X1U6X2</accession>
<evidence type="ECO:0000313" key="3">
    <source>
        <dbReference type="Proteomes" id="UP000068026"/>
    </source>
</evidence>